<keyword evidence="1" id="KW-1133">Transmembrane helix</keyword>
<evidence type="ECO:0000313" key="2">
    <source>
        <dbReference type="EMBL" id="SFB83522.1"/>
    </source>
</evidence>
<dbReference type="RefSeq" id="WP_091870481.1">
    <property type="nucleotide sequence ID" value="NZ_FOLD01000002.1"/>
</dbReference>
<name>A0A1I1EAB5_9BURK</name>
<reference evidence="3" key="1">
    <citation type="submission" date="2016-10" db="EMBL/GenBank/DDBJ databases">
        <authorList>
            <person name="Varghese N."/>
            <person name="Submissions S."/>
        </authorList>
    </citation>
    <scope>NUCLEOTIDE SEQUENCE [LARGE SCALE GENOMIC DNA]</scope>
    <source>
        <strain evidence="3">CGMCC 1.12041</strain>
    </source>
</reference>
<evidence type="ECO:0000313" key="3">
    <source>
        <dbReference type="Proteomes" id="UP000198639"/>
    </source>
</evidence>
<evidence type="ECO:0000256" key="1">
    <source>
        <dbReference type="SAM" id="Phobius"/>
    </source>
</evidence>
<keyword evidence="1" id="KW-0472">Membrane</keyword>
<sequence>MSRRDRQDGAFAIMFIPLLIVMIGFCGLAIDAGLIYNRKVDVYGIAKAAALAAARELNGTPAGIAAARAAAKETAEALRYQHYNGGATVSWSDDALSFSDSSDGNGAWIASASAGGSSSATLSGLYFARVDTAQLAPEIGAVNTFFMRILASSLSSIQVSDSAVAGRTSLNVTPIGVCAMSSDAAAVRTASSGASTLSELVQYGFRRGVSYDLMNLNPVTGSTAPLRFAVNPDAARAAAGHSFGVSDLEPFVCSGSMWAQHLTGRAVRVSELPSSSPLASLRPALNTRFDLYGGTACTPRGAPPDVNIKAYAYDLAGEVKWMSPNSGSRSAERANSRNKIETVADVTDPPASPGMYGPLWAFARAVQAPSPLTTPEPASGYTSFAAGKWPDLYKSGPTAPSYPSNPPYQSGVASSGHYVAPSAANRPLAVPRRRVLNIPLLECLSASPSGTNTQATVKGIGKFFMTVQATDETLIAEFAGLASEQSLSGQVELFP</sequence>
<protein>
    <submittedName>
        <fullName evidence="2">Flp pilus assembly protein TadG</fullName>
    </submittedName>
</protein>
<accession>A0A1I1EAB5</accession>
<keyword evidence="1" id="KW-0812">Transmembrane</keyword>
<dbReference type="EMBL" id="FOLD01000002">
    <property type="protein sequence ID" value="SFB83522.1"/>
    <property type="molecule type" value="Genomic_DNA"/>
</dbReference>
<dbReference type="STRING" id="1164594.SAMN05216204_10235"/>
<dbReference type="AlphaFoldDB" id="A0A1I1EAB5"/>
<organism evidence="2 3">
    <name type="scientific">Massilia yuzhufengensis</name>
    <dbReference type="NCBI Taxonomy" id="1164594"/>
    <lineage>
        <taxon>Bacteria</taxon>
        <taxon>Pseudomonadati</taxon>
        <taxon>Pseudomonadota</taxon>
        <taxon>Betaproteobacteria</taxon>
        <taxon>Burkholderiales</taxon>
        <taxon>Oxalobacteraceae</taxon>
        <taxon>Telluria group</taxon>
        <taxon>Massilia</taxon>
    </lineage>
</organism>
<gene>
    <name evidence="2" type="ORF">SAMN05216204_10235</name>
</gene>
<feature type="transmembrane region" description="Helical" evidence="1">
    <location>
        <begin position="12"/>
        <end position="36"/>
    </location>
</feature>
<proteinExistence type="predicted"/>
<dbReference type="Proteomes" id="UP000198639">
    <property type="component" value="Unassembled WGS sequence"/>
</dbReference>
<keyword evidence="3" id="KW-1185">Reference proteome</keyword>